<organism evidence="2 3">
    <name type="scientific">Nocardia fluminea</name>
    <dbReference type="NCBI Taxonomy" id="134984"/>
    <lineage>
        <taxon>Bacteria</taxon>
        <taxon>Bacillati</taxon>
        <taxon>Actinomycetota</taxon>
        <taxon>Actinomycetes</taxon>
        <taxon>Mycobacteriales</taxon>
        <taxon>Nocardiaceae</taxon>
        <taxon>Nocardia</taxon>
    </lineage>
</organism>
<evidence type="ECO:0000313" key="3">
    <source>
        <dbReference type="Proteomes" id="UP000233766"/>
    </source>
</evidence>
<proteinExistence type="predicted"/>
<dbReference type="RefSeq" id="WP_101466587.1">
    <property type="nucleotide sequence ID" value="NZ_JBICWE010000011.1"/>
</dbReference>
<feature type="transmembrane region" description="Helical" evidence="1">
    <location>
        <begin position="21"/>
        <end position="40"/>
    </location>
</feature>
<reference evidence="2 3" key="1">
    <citation type="submission" date="2017-12" db="EMBL/GenBank/DDBJ databases">
        <title>Sequencing the genomes of 1000 Actinobacteria strains.</title>
        <authorList>
            <person name="Klenk H.-P."/>
        </authorList>
    </citation>
    <scope>NUCLEOTIDE SEQUENCE [LARGE SCALE GENOMIC DNA]</scope>
    <source>
        <strain evidence="2 3">DSM 44489</strain>
    </source>
</reference>
<feature type="transmembrane region" description="Helical" evidence="1">
    <location>
        <begin position="99"/>
        <end position="118"/>
    </location>
</feature>
<dbReference type="AlphaFoldDB" id="A0A2N3VGF0"/>
<protein>
    <recommendedName>
        <fullName evidence="4">Signal transduction histidine kinase</fullName>
    </recommendedName>
</protein>
<name>A0A2N3VGF0_9NOCA</name>
<evidence type="ECO:0000313" key="2">
    <source>
        <dbReference type="EMBL" id="PKV80704.1"/>
    </source>
</evidence>
<feature type="transmembrane region" description="Helical" evidence="1">
    <location>
        <begin position="72"/>
        <end position="93"/>
    </location>
</feature>
<dbReference type="Proteomes" id="UP000233766">
    <property type="component" value="Unassembled WGS sequence"/>
</dbReference>
<dbReference type="EMBL" id="PJMW01000002">
    <property type="protein sequence ID" value="PKV80704.1"/>
    <property type="molecule type" value="Genomic_DNA"/>
</dbReference>
<evidence type="ECO:0000256" key="1">
    <source>
        <dbReference type="SAM" id="Phobius"/>
    </source>
</evidence>
<comment type="caution">
    <text evidence="2">The sequence shown here is derived from an EMBL/GenBank/DDBJ whole genome shotgun (WGS) entry which is preliminary data.</text>
</comment>
<keyword evidence="1" id="KW-0472">Membrane</keyword>
<feature type="transmembrane region" description="Helical" evidence="1">
    <location>
        <begin position="46"/>
        <end position="65"/>
    </location>
</feature>
<keyword evidence="1" id="KW-1133">Transmembrane helix</keyword>
<sequence>MVDRDLPFAMRDLFGLSDGTAWLFVVIFEATIVMYLRVNFDIAPPAAAAAALVLMAVAALVVLVFPVDPLPWPATVFVACAGPAAMALTVPWLESSSGFAHQLWTAYPTSYLLAMLVLRGRIVSAWLGVAAAATVLVTMGVFTSWHPETVVRALTPIATVGAVTVFMSIVRPTQRSLRELRSEANRRAATEAALAAANAERDRQLGALDRVAGPLLARIAAGIELTDTEREQCRLLEAELRDGLRAPQLVTDRLSAAARGARSRGVEVTLLDDGGFLGVPEWVRHNVIEAAVDELDTAAAGSVTVRVLPVGRRWVATVLAAAPGGDRRTEIDTAGEVRVST</sequence>
<dbReference type="OrthoDB" id="4465106at2"/>
<feature type="transmembrane region" description="Helical" evidence="1">
    <location>
        <begin position="151"/>
        <end position="170"/>
    </location>
</feature>
<keyword evidence="1" id="KW-0812">Transmembrane</keyword>
<keyword evidence="3" id="KW-1185">Reference proteome</keyword>
<feature type="transmembrane region" description="Helical" evidence="1">
    <location>
        <begin position="125"/>
        <end position="145"/>
    </location>
</feature>
<accession>A0A2N3VGF0</accession>
<evidence type="ECO:0008006" key="4">
    <source>
        <dbReference type="Google" id="ProtNLM"/>
    </source>
</evidence>
<gene>
    <name evidence="2" type="ORF">ATK86_5137</name>
</gene>